<accession>A0A382TKB5</accession>
<name>A0A382TKB5_9ZZZZ</name>
<feature type="non-terminal residue" evidence="1">
    <location>
        <position position="44"/>
    </location>
</feature>
<evidence type="ECO:0000313" key="1">
    <source>
        <dbReference type="EMBL" id="SVD22526.1"/>
    </source>
</evidence>
<organism evidence="1">
    <name type="scientific">marine metagenome</name>
    <dbReference type="NCBI Taxonomy" id="408172"/>
    <lineage>
        <taxon>unclassified sequences</taxon>
        <taxon>metagenomes</taxon>
        <taxon>ecological metagenomes</taxon>
    </lineage>
</organism>
<reference evidence="1" key="1">
    <citation type="submission" date="2018-05" db="EMBL/GenBank/DDBJ databases">
        <authorList>
            <person name="Lanie J.A."/>
            <person name="Ng W.-L."/>
            <person name="Kazmierczak K.M."/>
            <person name="Andrzejewski T.M."/>
            <person name="Davidsen T.M."/>
            <person name="Wayne K.J."/>
            <person name="Tettelin H."/>
            <person name="Glass J.I."/>
            <person name="Rusch D."/>
            <person name="Podicherti R."/>
            <person name="Tsui H.-C.T."/>
            <person name="Winkler M.E."/>
        </authorList>
    </citation>
    <scope>NUCLEOTIDE SEQUENCE</scope>
</reference>
<dbReference type="EMBL" id="UINC01137280">
    <property type="protein sequence ID" value="SVD22526.1"/>
    <property type="molecule type" value="Genomic_DNA"/>
</dbReference>
<protein>
    <recommendedName>
        <fullName evidence="2">DUF924 domain-containing protein</fullName>
    </recommendedName>
</protein>
<proteinExistence type="predicted"/>
<dbReference type="AlphaFoldDB" id="A0A382TKB5"/>
<evidence type="ECO:0008006" key="2">
    <source>
        <dbReference type="Google" id="ProtNLM"/>
    </source>
</evidence>
<sequence length="44" mass="5202">MNTRDPHKIHEFWFGDSLEGPTQLLTQKSNWFGGPHSFDDEIRE</sequence>
<gene>
    <name evidence="1" type="ORF">METZ01_LOCUS375380</name>
</gene>